<evidence type="ECO:0000313" key="2">
    <source>
        <dbReference type="EMBL" id="EKU78593.1"/>
    </source>
</evidence>
<gene>
    <name evidence="2" type="ORF">HMPREF9282_00390</name>
</gene>
<protein>
    <submittedName>
        <fullName evidence="2">Uncharacterized protein</fullName>
    </submittedName>
</protein>
<sequence length="34" mass="3848">MDYWGLIRRIIIACLIMASASIMVSTNSVDKVFE</sequence>
<accession>K9D2N2</accession>
<keyword evidence="1" id="KW-1133">Transmembrane helix</keyword>
<feature type="transmembrane region" description="Helical" evidence="1">
    <location>
        <begin position="6"/>
        <end position="24"/>
    </location>
</feature>
<keyword evidence="1" id="KW-0472">Membrane</keyword>
<keyword evidence="1" id="KW-0812">Transmembrane</keyword>
<dbReference type="EMBL" id="AHAF01000003">
    <property type="protein sequence ID" value="EKU78593.1"/>
    <property type="molecule type" value="Genomic_DNA"/>
</dbReference>
<evidence type="ECO:0000256" key="1">
    <source>
        <dbReference type="SAM" id="Phobius"/>
    </source>
</evidence>
<comment type="caution">
    <text evidence="2">The sequence shown here is derived from an EMBL/GenBank/DDBJ whole genome shotgun (WGS) entry which is preliminary data.</text>
</comment>
<keyword evidence="3" id="KW-1185">Reference proteome</keyword>
<dbReference type="STRING" id="883156.HMPREF9282_00390"/>
<name>K9D2N2_9FIRM</name>
<dbReference type="HOGENOM" id="CLU_3376620_0_0_9"/>
<dbReference type="AlphaFoldDB" id="K9D2N2"/>
<proteinExistence type="predicted"/>
<evidence type="ECO:0000313" key="3">
    <source>
        <dbReference type="Proteomes" id="UP000009891"/>
    </source>
</evidence>
<dbReference type="Proteomes" id="UP000009891">
    <property type="component" value="Unassembled WGS sequence"/>
</dbReference>
<reference evidence="2 3" key="1">
    <citation type="submission" date="2012-09" db="EMBL/GenBank/DDBJ databases">
        <title>The Genome Sequence of Veillonella ratti ACS-216-V-COL6B.</title>
        <authorList>
            <consortium name="The Broad Institute Genome Sequencing Platform"/>
            <person name="Earl A."/>
            <person name="Ward D."/>
            <person name="Feldgarden M."/>
            <person name="Gevers D."/>
            <person name="Saerens B."/>
            <person name="Vaneechoutte M."/>
            <person name="Walker B."/>
            <person name="Young S.K."/>
            <person name="Zeng Q."/>
            <person name="Gargeya S."/>
            <person name="Fitzgerald M."/>
            <person name="Haas B."/>
            <person name="Abouelleil A."/>
            <person name="Alvarado L."/>
            <person name="Arachchi H.M."/>
            <person name="Berlin A."/>
            <person name="Chapman S.B."/>
            <person name="Goldberg J."/>
            <person name="Griggs A."/>
            <person name="Gujja S."/>
            <person name="Hansen M."/>
            <person name="Howarth C."/>
            <person name="Imamovic A."/>
            <person name="Larimer J."/>
            <person name="McCowen C."/>
            <person name="Montmayeur A."/>
            <person name="Murphy C."/>
            <person name="Neiman D."/>
            <person name="Pearson M."/>
            <person name="Priest M."/>
            <person name="Roberts A."/>
            <person name="Saif S."/>
            <person name="Shea T."/>
            <person name="Sisk P."/>
            <person name="Sykes S."/>
            <person name="Wortman J."/>
            <person name="Nusbaum C."/>
            <person name="Birren B."/>
        </authorList>
    </citation>
    <scope>NUCLEOTIDE SEQUENCE [LARGE SCALE GENOMIC DNA]</scope>
    <source>
        <strain evidence="2 3">ACS-216-V-Col6b</strain>
    </source>
</reference>
<organism evidence="2 3">
    <name type="scientific">Veillonella seminalis ACS-216-V-Col6b</name>
    <dbReference type="NCBI Taxonomy" id="883156"/>
    <lineage>
        <taxon>Bacteria</taxon>
        <taxon>Bacillati</taxon>
        <taxon>Bacillota</taxon>
        <taxon>Negativicutes</taxon>
        <taxon>Veillonellales</taxon>
        <taxon>Veillonellaceae</taxon>
        <taxon>Veillonella</taxon>
    </lineage>
</organism>